<dbReference type="EMBL" id="CM020618">
    <property type="protein sequence ID" value="KAK1858408.1"/>
    <property type="molecule type" value="Genomic_DNA"/>
</dbReference>
<accession>A0ACC3BLF8</accession>
<keyword evidence="2" id="KW-1185">Reference proteome</keyword>
<reference evidence="1" key="1">
    <citation type="submission" date="2019-11" db="EMBL/GenBank/DDBJ databases">
        <title>Nori genome reveals adaptations in red seaweeds to the harsh intertidal environment.</title>
        <authorList>
            <person name="Wang D."/>
            <person name="Mao Y."/>
        </authorList>
    </citation>
    <scope>NUCLEOTIDE SEQUENCE</scope>
    <source>
        <tissue evidence="1">Gametophyte</tissue>
    </source>
</reference>
<dbReference type="Proteomes" id="UP000798662">
    <property type="component" value="Chromosome 1"/>
</dbReference>
<sequence>MVLCASVAAAVAQMHAKGAGLLVVFAMPPPPPPGASNSAGESPADHYARVAGAAMARHTLPGAAAALSAAGAVGVVVFAGTADAAALTRRYGPPPRLPATYFIAANGELRGVAGGYLSPDEEKTLAELGLVPSAVLVATPLDATGGGGGGGGGPAAGVAAAVGGAASVAATGVATAAATVGGWLGWAAARVGGGGGGGGGGNSVPAGGAGEGGGGVIDSDGPPPPPPGGGREMRQLPMGGLRHRPAFGDGQDDGSVDYWNGNGTTFGARDAGDADAEEDADAPRRGWGGGRR</sequence>
<evidence type="ECO:0000313" key="1">
    <source>
        <dbReference type="EMBL" id="KAK1858408.1"/>
    </source>
</evidence>
<comment type="caution">
    <text evidence="1">The sequence shown here is derived from an EMBL/GenBank/DDBJ whole genome shotgun (WGS) entry which is preliminary data.</text>
</comment>
<proteinExistence type="predicted"/>
<organism evidence="1 2">
    <name type="scientific">Pyropia yezoensis</name>
    <name type="common">Susabi-nori</name>
    <name type="synonym">Porphyra yezoensis</name>
    <dbReference type="NCBI Taxonomy" id="2788"/>
    <lineage>
        <taxon>Eukaryota</taxon>
        <taxon>Rhodophyta</taxon>
        <taxon>Bangiophyceae</taxon>
        <taxon>Bangiales</taxon>
        <taxon>Bangiaceae</taxon>
        <taxon>Pyropia</taxon>
    </lineage>
</organism>
<evidence type="ECO:0000313" key="2">
    <source>
        <dbReference type="Proteomes" id="UP000798662"/>
    </source>
</evidence>
<name>A0ACC3BLF8_PYRYE</name>
<protein>
    <submittedName>
        <fullName evidence="1">Uncharacterized protein</fullName>
    </submittedName>
</protein>
<gene>
    <name evidence="1" type="ORF">I4F81_001013</name>
</gene>